<reference evidence="3" key="2">
    <citation type="submission" date="2023-05" db="EMBL/GenBank/DDBJ databases">
        <title>Genomic Catalog of Human Bladder Bacteria.</title>
        <authorList>
            <person name="Du J."/>
        </authorList>
    </citation>
    <scope>NUCLEOTIDE SEQUENCE</scope>
    <source>
        <strain evidence="3">UMB1304A</strain>
    </source>
</reference>
<dbReference type="EMBL" id="JASPDQ010000033">
    <property type="protein sequence ID" value="MDK8602711.1"/>
    <property type="molecule type" value="Genomic_DNA"/>
</dbReference>
<dbReference type="PANTHER" id="PTHR30037">
    <property type="entry name" value="DNA-3-METHYLADENINE GLYCOSYLASE 1"/>
    <property type="match status" value="1"/>
</dbReference>
<evidence type="ECO:0000313" key="4">
    <source>
        <dbReference type="Proteomes" id="UP000054404"/>
    </source>
</evidence>
<keyword evidence="2" id="KW-0326">Glycosidase</keyword>
<feature type="transmembrane region" description="Helical" evidence="1">
    <location>
        <begin position="149"/>
        <end position="169"/>
    </location>
</feature>
<keyword evidence="1" id="KW-1133">Transmembrane helix</keyword>
<sequence length="173" mass="19316">MNQIRPSWANTSDLLRDYYDQEWGFPVTDSAEIFERIVLEGFQSGLSWETVLRKRPAFRQAFAGFDPGVVAAFTEDDVERLLADPAIIRNERKIRAAITNAKATVALEEAGQSLAELVWSFAPDDPYGEGPDAGRSPKSAELAKELKRLGFTFVGPVTMFALMQAIGMYDHRL</sequence>
<dbReference type="AlphaFoldDB" id="A0A0W1KIM8"/>
<dbReference type="InterPro" id="IPR052891">
    <property type="entry name" value="DNA-3mA_glycosylase"/>
</dbReference>
<evidence type="ECO:0000313" key="2">
    <source>
        <dbReference type="EMBL" id="KTF03456.1"/>
    </source>
</evidence>
<dbReference type="Proteomes" id="UP000054404">
    <property type="component" value="Unassembled WGS sequence"/>
</dbReference>
<dbReference type="EC" id="3.2.2.20" evidence="2 3"/>
<dbReference type="PATRIC" id="fig|59561.3.peg.1696"/>
<evidence type="ECO:0000256" key="1">
    <source>
        <dbReference type="SAM" id="Phobius"/>
    </source>
</evidence>
<organism evidence="2 4">
    <name type="scientific">Trueperella bernardiae</name>
    <dbReference type="NCBI Taxonomy" id="59561"/>
    <lineage>
        <taxon>Bacteria</taxon>
        <taxon>Bacillati</taxon>
        <taxon>Actinomycetota</taxon>
        <taxon>Actinomycetes</taxon>
        <taxon>Actinomycetales</taxon>
        <taxon>Actinomycetaceae</taxon>
        <taxon>Trueperella</taxon>
    </lineage>
</organism>
<keyword evidence="1" id="KW-0812">Transmembrane</keyword>
<dbReference type="Proteomes" id="UP001225576">
    <property type="component" value="Unassembled WGS sequence"/>
</dbReference>
<protein>
    <submittedName>
        <fullName evidence="2">DNA-3-methyladenine glycosylase 1</fullName>
        <ecNumber evidence="2 3">3.2.2.20</ecNumber>
    </submittedName>
    <submittedName>
        <fullName evidence="3">DNA-3-methyladenine glycosylase I</fullName>
    </submittedName>
</protein>
<dbReference type="PANTHER" id="PTHR30037:SF4">
    <property type="entry name" value="DNA-3-METHYLADENINE GLYCOSYLASE I"/>
    <property type="match status" value="1"/>
</dbReference>
<dbReference type="EMBL" id="LNIZ01000010">
    <property type="protein sequence ID" value="KTF03456.1"/>
    <property type="molecule type" value="Genomic_DNA"/>
</dbReference>
<name>A0A0W1KIM8_9ACTO</name>
<evidence type="ECO:0000313" key="3">
    <source>
        <dbReference type="EMBL" id="MDK8602711.1"/>
    </source>
</evidence>
<dbReference type="GO" id="GO:0008725">
    <property type="term" value="F:DNA-3-methyladenine glycosylase activity"/>
    <property type="evidence" value="ECO:0007669"/>
    <property type="project" value="UniProtKB-EC"/>
</dbReference>
<dbReference type="RefSeq" id="WP_062614214.1">
    <property type="nucleotide sequence ID" value="NZ_CALTZF010000013.1"/>
</dbReference>
<dbReference type="SUPFAM" id="SSF48150">
    <property type="entry name" value="DNA-glycosylase"/>
    <property type="match status" value="1"/>
</dbReference>
<dbReference type="STRING" id="59561.AQZ59_01706"/>
<dbReference type="OrthoDB" id="9807664at2"/>
<keyword evidence="4" id="KW-1185">Reference proteome</keyword>
<accession>A0A0W1KIM8</accession>
<dbReference type="Gene3D" id="1.10.340.30">
    <property type="entry name" value="Hypothetical protein, domain 2"/>
    <property type="match status" value="1"/>
</dbReference>
<dbReference type="InterPro" id="IPR005019">
    <property type="entry name" value="Adenine_glyco"/>
</dbReference>
<proteinExistence type="predicted"/>
<gene>
    <name evidence="2" type="primary">tag</name>
    <name evidence="2" type="ORF">AQZ59_01706</name>
    <name evidence="3" type="ORF">QP858_09610</name>
</gene>
<dbReference type="InterPro" id="IPR011257">
    <property type="entry name" value="DNA_glycosylase"/>
</dbReference>
<keyword evidence="2" id="KW-0378">Hydrolase</keyword>
<dbReference type="Pfam" id="PF03352">
    <property type="entry name" value="Adenine_glyco"/>
    <property type="match status" value="1"/>
</dbReference>
<dbReference type="GO" id="GO:0006284">
    <property type="term" value="P:base-excision repair"/>
    <property type="evidence" value="ECO:0007669"/>
    <property type="project" value="InterPro"/>
</dbReference>
<keyword evidence="1" id="KW-0472">Membrane</keyword>
<reference evidence="2 4" key="1">
    <citation type="submission" date="2015-11" db="EMBL/GenBank/DDBJ databases">
        <title>Draft Genome Sequence of the Type Strain Trueperella bernardiae LCDC 89-0504T, Isolated from Blood Culture.</title>
        <authorList>
            <person name="Bernier A.-M."/>
            <person name="Bernard K."/>
        </authorList>
    </citation>
    <scope>NUCLEOTIDE SEQUENCE [LARGE SCALE GENOMIC DNA]</scope>
    <source>
        <strain evidence="2 4">LCDC 89-0504</strain>
    </source>
</reference>
<comment type="caution">
    <text evidence="2">The sequence shown here is derived from an EMBL/GenBank/DDBJ whole genome shotgun (WGS) entry which is preliminary data.</text>
</comment>